<organism evidence="2 3">
    <name type="scientific">Panagrolaimus superbus</name>
    <dbReference type="NCBI Taxonomy" id="310955"/>
    <lineage>
        <taxon>Eukaryota</taxon>
        <taxon>Metazoa</taxon>
        <taxon>Ecdysozoa</taxon>
        <taxon>Nematoda</taxon>
        <taxon>Chromadorea</taxon>
        <taxon>Rhabditida</taxon>
        <taxon>Tylenchina</taxon>
        <taxon>Panagrolaimomorpha</taxon>
        <taxon>Panagrolaimoidea</taxon>
        <taxon>Panagrolaimidae</taxon>
        <taxon>Panagrolaimus</taxon>
    </lineage>
</organism>
<sequence>MLIIPRQPKWSNNLREIIISRRHLGTSANALEYCQEAATTWAKKNSAIFIIPDYWKSDEVKAGFLKLKEHQIKVLGLIPKERKDADVLRESLSNDSIDASICSNEKEATEHIKKFDPKIKVSTPKQNVKTSQASLSASNEHSNLTEPQIKSPKIAEALPSISNAPTIATVSETENKKDKTPPRVLRPRTTSKN</sequence>
<dbReference type="Proteomes" id="UP000887577">
    <property type="component" value="Unplaced"/>
</dbReference>
<name>A0A914Z504_9BILA</name>
<reference evidence="3" key="1">
    <citation type="submission" date="2022-11" db="UniProtKB">
        <authorList>
            <consortium name="WormBaseParasite"/>
        </authorList>
    </citation>
    <scope>IDENTIFICATION</scope>
</reference>
<evidence type="ECO:0000313" key="3">
    <source>
        <dbReference type="WBParaSite" id="PSU_v2.g7051.t1"/>
    </source>
</evidence>
<feature type="compositionally biased region" description="Polar residues" evidence="1">
    <location>
        <begin position="123"/>
        <end position="148"/>
    </location>
</feature>
<dbReference type="AlphaFoldDB" id="A0A914Z504"/>
<feature type="compositionally biased region" description="Polar residues" evidence="1">
    <location>
        <begin position="160"/>
        <end position="172"/>
    </location>
</feature>
<keyword evidence="2" id="KW-1185">Reference proteome</keyword>
<evidence type="ECO:0000256" key="1">
    <source>
        <dbReference type="SAM" id="MobiDB-lite"/>
    </source>
</evidence>
<accession>A0A914Z504</accession>
<dbReference type="WBParaSite" id="PSU_v2.g7051.t1">
    <property type="protein sequence ID" value="PSU_v2.g7051.t1"/>
    <property type="gene ID" value="PSU_v2.g7051"/>
</dbReference>
<evidence type="ECO:0000313" key="2">
    <source>
        <dbReference type="Proteomes" id="UP000887577"/>
    </source>
</evidence>
<protein>
    <submittedName>
        <fullName evidence="3">Uncharacterized protein</fullName>
    </submittedName>
</protein>
<proteinExistence type="predicted"/>
<feature type="region of interest" description="Disordered" evidence="1">
    <location>
        <begin position="115"/>
        <end position="193"/>
    </location>
</feature>